<dbReference type="EMBL" id="CAJNOH010001051">
    <property type="protein sequence ID" value="CAF1169080.1"/>
    <property type="molecule type" value="Genomic_DNA"/>
</dbReference>
<gene>
    <name evidence="3" type="ORF">JXQ802_LOCUS44961</name>
    <name evidence="2" type="ORF">PYM288_LOCUS23170</name>
</gene>
<feature type="domain" description="Amine oxidase" evidence="1">
    <location>
        <begin position="15"/>
        <end position="440"/>
    </location>
</feature>
<dbReference type="InterPro" id="IPR050281">
    <property type="entry name" value="Flavin_monoamine_oxidase"/>
</dbReference>
<evidence type="ECO:0000313" key="4">
    <source>
        <dbReference type="Proteomes" id="UP000663854"/>
    </source>
</evidence>
<reference evidence="2" key="1">
    <citation type="submission" date="2021-02" db="EMBL/GenBank/DDBJ databases">
        <authorList>
            <person name="Nowell W R."/>
        </authorList>
    </citation>
    <scope>NUCLEOTIDE SEQUENCE</scope>
</reference>
<name>A0A814U248_9BILA</name>
<dbReference type="PANTHER" id="PTHR10742">
    <property type="entry name" value="FLAVIN MONOAMINE OXIDASE"/>
    <property type="match status" value="1"/>
</dbReference>
<dbReference type="Proteomes" id="UP000663870">
    <property type="component" value="Unassembled WGS sequence"/>
</dbReference>
<dbReference type="SUPFAM" id="SSF54373">
    <property type="entry name" value="FAD-linked reductases, C-terminal domain"/>
    <property type="match status" value="1"/>
</dbReference>
<evidence type="ECO:0000313" key="2">
    <source>
        <dbReference type="EMBL" id="CAF1169080.1"/>
    </source>
</evidence>
<dbReference type="Gene3D" id="3.50.50.60">
    <property type="entry name" value="FAD/NAD(P)-binding domain"/>
    <property type="match status" value="1"/>
</dbReference>
<evidence type="ECO:0000259" key="1">
    <source>
        <dbReference type="Pfam" id="PF01593"/>
    </source>
</evidence>
<dbReference type="Pfam" id="PF01593">
    <property type="entry name" value="Amino_oxidase"/>
    <property type="match status" value="1"/>
</dbReference>
<protein>
    <recommendedName>
        <fullName evidence="1">Amine oxidase domain-containing protein</fullName>
    </recommendedName>
</protein>
<dbReference type="InterPro" id="IPR036188">
    <property type="entry name" value="FAD/NAD-bd_sf"/>
</dbReference>
<sequence length="447" mass="50528">MSVDVDVVIIGAGAAGLAAGIGLQSTNLTFLILEARNRVGGRAHTDLETFTPIPIDLGASWIHSYGPKNALYNYHKSFDKDQTRTRPVGKRLRLDYNGQPFSSETLFHAKKIYSKIFQHLQLYSYNAKKDQDQSIEQFIQSKYQRLVPTDGPIKRLVGLFVSGSEQYEGSNFTDLSAKQYGIGSGSGGDRWVSFGYGNLLERIANKHNLPIRLNTLVIQIDTTDPERIAITISNDPAIIYCRRVIITIPLGCLKRDTISFVPSLPEWKHQAIQQMGMGLMNKLIVQFSQNFWDHNLRSFSHACNERRGRFRFTICIPPPANILILFVTGTFARELEILTDTQILEQVMKFLRQIFPRTTILDPINYKFTRWLQDPLAYGSYSNFAVHASPHTIEQLAKETSDGRVQWAGEHANIDDGTKDWSYACVHSAFQSGQRAAKTVRDQLCFS</sequence>
<keyword evidence="5" id="KW-1185">Reference proteome</keyword>
<dbReference type="SUPFAM" id="SSF51905">
    <property type="entry name" value="FAD/NAD(P)-binding domain"/>
    <property type="match status" value="1"/>
</dbReference>
<evidence type="ECO:0000313" key="5">
    <source>
        <dbReference type="Proteomes" id="UP000663870"/>
    </source>
</evidence>
<proteinExistence type="predicted"/>
<dbReference type="InterPro" id="IPR002937">
    <property type="entry name" value="Amino_oxidase"/>
</dbReference>
<dbReference type="AlphaFoldDB" id="A0A814U248"/>
<organism evidence="2 4">
    <name type="scientific">Rotaria sordida</name>
    <dbReference type="NCBI Taxonomy" id="392033"/>
    <lineage>
        <taxon>Eukaryota</taxon>
        <taxon>Metazoa</taxon>
        <taxon>Spiralia</taxon>
        <taxon>Gnathifera</taxon>
        <taxon>Rotifera</taxon>
        <taxon>Eurotatoria</taxon>
        <taxon>Bdelloidea</taxon>
        <taxon>Philodinida</taxon>
        <taxon>Philodinidae</taxon>
        <taxon>Rotaria</taxon>
    </lineage>
</organism>
<dbReference type="EMBL" id="CAJNOL010003600">
    <property type="protein sequence ID" value="CAF1568419.1"/>
    <property type="molecule type" value="Genomic_DNA"/>
</dbReference>
<dbReference type="Gene3D" id="3.90.660.10">
    <property type="match status" value="1"/>
</dbReference>
<dbReference type="PANTHER" id="PTHR10742:SF410">
    <property type="entry name" value="LYSINE-SPECIFIC HISTONE DEMETHYLASE 2"/>
    <property type="match status" value="1"/>
</dbReference>
<dbReference type="GO" id="GO:0016491">
    <property type="term" value="F:oxidoreductase activity"/>
    <property type="evidence" value="ECO:0007669"/>
    <property type="project" value="InterPro"/>
</dbReference>
<accession>A0A814U248</accession>
<dbReference type="Proteomes" id="UP000663854">
    <property type="component" value="Unassembled WGS sequence"/>
</dbReference>
<evidence type="ECO:0000313" key="3">
    <source>
        <dbReference type="EMBL" id="CAF1568419.1"/>
    </source>
</evidence>
<comment type="caution">
    <text evidence="2">The sequence shown here is derived from an EMBL/GenBank/DDBJ whole genome shotgun (WGS) entry which is preliminary data.</text>
</comment>